<dbReference type="STRING" id="559515.M4BQS3"/>
<dbReference type="HOGENOM" id="CLU_120076_1_1_1"/>
<proteinExistence type="inferred from homology"/>
<dbReference type="InterPro" id="IPR045297">
    <property type="entry name" value="Complex1_LYR_LYRM4"/>
</dbReference>
<dbReference type="VEuPathDB" id="FungiDB:HpaG808762"/>
<name>M4BQS3_HYAAE</name>
<feature type="coiled-coil region" evidence="2">
    <location>
        <begin position="66"/>
        <end position="93"/>
    </location>
</feature>
<dbReference type="InParanoid" id="M4BQS3"/>
<dbReference type="AlphaFoldDB" id="M4BQS3"/>
<dbReference type="OMA" id="YTTDKLV"/>
<accession>M4BQS3</accession>
<dbReference type="InterPro" id="IPR008011">
    <property type="entry name" value="Complex1_LYR_dom"/>
</dbReference>
<evidence type="ECO:0000259" key="3">
    <source>
        <dbReference type="Pfam" id="PF05347"/>
    </source>
</evidence>
<evidence type="ECO:0000256" key="2">
    <source>
        <dbReference type="SAM" id="Coils"/>
    </source>
</evidence>
<keyword evidence="5" id="KW-1185">Reference proteome</keyword>
<dbReference type="EMBL" id="JH598593">
    <property type="status" value="NOT_ANNOTATED_CDS"/>
    <property type="molecule type" value="Genomic_DNA"/>
</dbReference>
<dbReference type="GO" id="GO:0005739">
    <property type="term" value="C:mitochondrion"/>
    <property type="evidence" value="ECO:0007669"/>
    <property type="project" value="TreeGrafter"/>
</dbReference>
<protein>
    <recommendedName>
        <fullName evidence="3">Complex 1 LYR protein domain-containing protein</fullName>
    </recommendedName>
</protein>
<evidence type="ECO:0000313" key="4">
    <source>
        <dbReference type="EnsemblProtists" id="HpaP808762"/>
    </source>
</evidence>
<evidence type="ECO:0000313" key="5">
    <source>
        <dbReference type="Proteomes" id="UP000011713"/>
    </source>
</evidence>
<keyword evidence="2" id="KW-0175">Coiled coil</keyword>
<dbReference type="Proteomes" id="UP000011713">
    <property type="component" value="Unassembled WGS sequence"/>
</dbReference>
<dbReference type="EnsemblProtists" id="HpaT808762">
    <property type="protein sequence ID" value="HpaP808762"/>
    <property type="gene ID" value="HpaG808762"/>
</dbReference>
<dbReference type="GO" id="GO:0016226">
    <property type="term" value="P:iron-sulfur cluster assembly"/>
    <property type="evidence" value="ECO:0007669"/>
    <property type="project" value="InterPro"/>
</dbReference>
<dbReference type="PANTHER" id="PTHR13166:SF7">
    <property type="entry name" value="LYR MOTIF-CONTAINING PROTEIN 4"/>
    <property type="match status" value="1"/>
</dbReference>
<sequence>MFKLLSIARSTNRSVVSKTPFPKMPSLSSSSVLRLYREMLRSAAKFENYNFSNYALRRIKEEFHTNKTMKADSTEQKQALEAARQQADMLHRQMVVSKLYPPLIKSVMETPQ</sequence>
<dbReference type="Pfam" id="PF05347">
    <property type="entry name" value="Complex1_LYR"/>
    <property type="match status" value="1"/>
</dbReference>
<evidence type="ECO:0000256" key="1">
    <source>
        <dbReference type="ARBA" id="ARBA00009508"/>
    </source>
</evidence>
<dbReference type="FunCoup" id="M4BQS3">
    <property type="interactions" value="135"/>
</dbReference>
<comment type="similarity">
    <text evidence="1">Belongs to the complex I LYR family.</text>
</comment>
<dbReference type="eggNOG" id="ENOG502SFXS">
    <property type="taxonomic scope" value="Eukaryota"/>
</dbReference>
<feature type="domain" description="Complex 1 LYR protein" evidence="3">
    <location>
        <begin position="31"/>
        <end position="89"/>
    </location>
</feature>
<dbReference type="CDD" id="cd20264">
    <property type="entry name" value="Complex1_LYR_LYRM4"/>
    <property type="match status" value="1"/>
</dbReference>
<dbReference type="GO" id="GO:1990221">
    <property type="term" value="C:L-cysteine desulfurase complex"/>
    <property type="evidence" value="ECO:0007669"/>
    <property type="project" value="TreeGrafter"/>
</dbReference>
<reference evidence="4" key="2">
    <citation type="submission" date="2015-06" db="UniProtKB">
        <authorList>
            <consortium name="EnsemblProtists"/>
        </authorList>
    </citation>
    <scope>IDENTIFICATION</scope>
    <source>
        <strain evidence="4">Emoy2</strain>
    </source>
</reference>
<reference evidence="5" key="1">
    <citation type="journal article" date="2010" name="Science">
        <title>Signatures of adaptation to obligate biotrophy in the Hyaloperonospora arabidopsidis genome.</title>
        <authorList>
            <person name="Baxter L."/>
            <person name="Tripathy S."/>
            <person name="Ishaque N."/>
            <person name="Boot N."/>
            <person name="Cabral A."/>
            <person name="Kemen E."/>
            <person name="Thines M."/>
            <person name="Ah-Fong A."/>
            <person name="Anderson R."/>
            <person name="Badejoko W."/>
            <person name="Bittner-Eddy P."/>
            <person name="Boore J.L."/>
            <person name="Chibucos M.C."/>
            <person name="Coates M."/>
            <person name="Dehal P."/>
            <person name="Delehaunty K."/>
            <person name="Dong S."/>
            <person name="Downton P."/>
            <person name="Dumas B."/>
            <person name="Fabro G."/>
            <person name="Fronick C."/>
            <person name="Fuerstenberg S.I."/>
            <person name="Fulton L."/>
            <person name="Gaulin E."/>
            <person name="Govers F."/>
            <person name="Hughes L."/>
            <person name="Humphray S."/>
            <person name="Jiang R.H."/>
            <person name="Judelson H."/>
            <person name="Kamoun S."/>
            <person name="Kyung K."/>
            <person name="Meijer H."/>
            <person name="Minx P."/>
            <person name="Morris P."/>
            <person name="Nelson J."/>
            <person name="Phuntumart V."/>
            <person name="Qutob D."/>
            <person name="Rehmany A."/>
            <person name="Rougon-Cardoso A."/>
            <person name="Ryden P."/>
            <person name="Torto-Alalibo T."/>
            <person name="Studholme D."/>
            <person name="Wang Y."/>
            <person name="Win J."/>
            <person name="Wood J."/>
            <person name="Clifton S.W."/>
            <person name="Rogers J."/>
            <person name="Van den Ackerveken G."/>
            <person name="Jones J.D."/>
            <person name="McDowell J.M."/>
            <person name="Beynon J."/>
            <person name="Tyler B.M."/>
        </authorList>
    </citation>
    <scope>NUCLEOTIDE SEQUENCE [LARGE SCALE GENOMIC DNA]</scope>
    <source>
        <strain evidence="5">Emoy2</strain>
    </source>
</reference>
<organism evidence="4 5">
    <name type="scientific">Hyaloperonospora arabidopsidis (strain Emoy2)</name>
    <name type="common">Downy mildew agent</name>
    <name type="synonym">Peronospora arabidopsidis</name>
    <dbReference type="NCBI Taxonomy" id="559515"/>
    <lineage>
        <taxon>Eukaryota</taxon>
        <taxon>Sar</taxon>
        <taxon>Stramenopiles</taxon>
        <taxon>Oomycota</taxon>
        <taxon>Peronosporomycetes</taxon>
        <taxon>Peronosporales</taxon>
        <taxon>Peronosporaceae</taxon>
        <taxon>Hyaloperonospora</taxon>
    </lineage>
</organism>
<dbReference type="InterPro" id="IPR051522">
    <property type="entry name" value="ISC_assembly_LYR"/>
</dbReference>
<dbReference type="PANTHER" id="PTHR13166">
    <property type="entry name" value="PROTEIN C6ORF149"/>
    <property type="match status" value="1"/>
</dbReference>